<gene>
    <name evidence="1" type="primary">Acey_s0469.g2026</name>
    <name evidence="1" type="ORF">Y032_0469g2026</name>
</gene>
<proteinExistence type="predicted"/>
<dbReference type="AlphaFoldDB" id="A0A016WX79"/>
<evidence type="ECO:0000313" key="2">
    <source>
        <dbReference type="Proteomes" id="UP000024635"/>
    </source>
</evidence>
<reference evidence="2" key="1">
    <citation type="journal article" date="2015" name="Nat. Genet.">
        <title>The genome and transcriptome of the zoonotic hookworm Ancylostoma ceylanicum identify infection-specific gene families.</title>
        <authorList>
            <person name="Schwarz E.M."/>
            <person name="Hu Y."/>
            <person name="Antoshechkin I."/>
            <person name="Miller M.M."/>
            <person name="Sternberg P.W."/>
            <person name="Aroian R.V."/>
        </authorList>
    </citation>
    <scope>NUCLEOTIDE SEQUENCE</scope>
    <source>
        <strain evidence="2">HY135</strain>
    </source>
</reference>
<protein>
    <submittedName>
        <fullName evidence="1">Uncharacterized protein</fullName>
    </submittedName>
</protein>
<organism evidence="1 2">
    <name type="scientific">Ancylostoma ceylanicum</name>
    <dbReference type="NCBI Taxonomy" id="53326"/>
    <lineage>
        <taxon>Eukaryota</taxon>
        <taxon>Metazoa</taxon>
        <taxon>Ecdysozoa</taxon>
        <taxon>Nematoda</taxon>
        <taxon>Chromadorea</taxon>
        <taxon>Rhabditida</taxon>
        <taxon>Rhabditina</taxon>
        <taxon>Rhabditomorpha</taxon>
        <taxon>Strongyloidea</taxon>
        <taxon>Ancylostomatidae</taxon>
        <taxon>Ancylostomatinae</taxon>
        <taxon>Ancylostoma</taxon>
    </lineage>
</organism>
<sequence>MPSRRQVLPACRHLRSQHAGIYGGILVENEANIDAGTSGAEDFYVRFRNIKKIQGRSEVETIWDGRQYCGKLISNNYIQQWKLGLILGPSLFCTHHNSLVTSTAACQQQMSTSSPVAKQLAFPALRDPK</sequence>
<dbReference type="EMBL" id="JARK01000069">
    <property type="protein sequence ID" value="EYC44191.1"/>
    <property type="molecule type" value="Genomic_DNA"/>
</dbReference>
<name>A0A016WX79_9BILA</name>
<evidence type="ECO:0000313" key="1">
    <source>
        <dbReference type="EMBL" id="EYC44191.1"/>
    </source>
</evidence>
<accession>A0A016WX79</accession>
<comment type="caution">
    <text evidence="1">The sequence shown here is derived from an EMBL/GenBank/DDBJ whole genome shotgun (WGS) entry which is preliminary data.</text>
</comment>
<dbReference type="Proteomes" id="UP000024635">
    <property type="component" value="Unassembled WGS sequence"/>
</dbReference>
<keyword evidence="2" id="KW-1185">Reference proteome</keyword>